<evidence type="ECO:0000256" key="2">
    <source>
        <dbReference type="ARBA" id="ARBA00022679"/>
    </source>
</evidence>
<proteinExistence type="inferred from homology"/>
<feature type="active site" evidence="4">
    <location>
        <position position="72"/>
    </location>
</feature>
<dbReference type="Gene3D" id="3.40.50.150">
    <property type="entry name" value="Vaccinia Virus protein VP39"/>
    <property type="match status" value="1"/>
</dbReference>
<name>A0A0M2HFX9_MICTR</name>
<dbReference type="AlphaFoldDB" id="A0A0M2HFX9"/>
<dbReference type="RefSeq" id="WP_052676626.1">
    <property type="nucleotide sequence ID" value="NZ_JYJA01000015.1"/>
</dbReference>
<keyword evidence="6" id="KW-1185">Reference proteome</keyword>
<evidence type="ECO:0000256" key="4">
    <source>
        <dbReference type="PROSITE-ProRule" id="PRU01016"/>
    </source>
</evidence>
<accession>A0A0M2HFX9</accession>
<keyword evidence="4" id="KW-0949">S-adenosyl-L-methionine</keyword>
<dbReference type="Pfam" id="PF00145">
    <property type="entry name" value="DNA_methylase"/>
    <property type="match status" value="2"/>
</dbReference>
<dbReference type="InterPro" id="IPR001525">
    <property type="entry name" value="C5_MeTfrase"/>
</dbReference>
<dbReference type="EMBL" id="JYJA01000015">
    <property type="protein sequence ID" value="KJL45587.1"/>
    <property type="molecule type" value="Genomic_DNA"/>
</dbReference>
<dbReference type="GO" id="GO:0009307">
    <property type="term" value="P:DNA restriction-modification system"/>
    <property type="evidence" value="ECO:0007669"/>
    <property type="project" value="UniProtKB-KW"/>
</dbReference>
<evidence type="ECO:0000313" key="6">
    <source>
        <dbReference type="Proteomes" id="UP000034098"/>
    </source>
</evidence>
<comment type="similarity">
    <text evidence="4">Belongs to the class I-like SAM-binding methyltransferase superfamily. C5-methyltransferase family.</text>
</comment>
<evidence type="ECO:0000313" key="5">
    <source>
        <dbReference type="EMBL" id="KJL45587.1"/>
    </source>
</evidence>
<comment type="caution">
    <text evidence="5">The sequence shown here is derived from an EMBL/GenBank/DDBJ whole genome shotgun (WGS) entry which is preliminary data.</text>
</comment>
<organism evidence="5 6">
    <name type="scientific">Microbacterium trichothecenolyticum</name>
    <name type="common">Aureobacterium trichothecenolyticum</name>
    <dbReference type="NCBI Taxonomy" id="69370"/>
    <lineage>
        <taxon>Bacteria</taxon>
        <taxon>Bacillati</taxon>
        <taxon>Actinomycetota</taxon>
        <taxon>Actinomycetes</taxon>
        <taxon>Micrococcales</taxon>
        <taxon>Microbacteriaceae</taxon>
        <taxon>Microbacterium</taxon>
    </lineage>
</organism>
<keyword evidence="1 4" id="KW-0489">Methyltransferase</keyword>
<evidence type="ECO:0000256" key="1">
    <source>
        <dbReference type="ARBA" id="ARBA00022603"/>
    </source>
</evidence>
<dbReference type="PRINTS" id="PR00105">
    <property type="entry name" value="C5METTRFRASE"/>
</dbReference>
<keyword evidence="2 4" id="KW-0808">Transferase</keyword>
<dbReference type="InterPro" id="IPR029063">
    <property type="entry name" value="SAM-dependent_MTases_sf"/>
</dbReference>
<gene>
    <name evidence="5" type="primary">hpaIIM</name>
    <name evidence="5" type="ORF">RS82_00139</name>
</gene>
<keyword evidence="3" id="KW-0680">Restriction system</keyword>
<dbReference type="Proteomes" id="UP000034098">
    <property type="component" value="Unassembled WGS sequence"/>
</dbReference>
<dbReference type="SUPFAM" id="SSF53335">
    <property type="entry name" value="S-adenosyl-L-methionine-dependent methyltransferases"/>
    <property type="match status" value="1"/>
</dbReference>
<evidence type="ECO:0000256" key="3">
    <source>
        <dbReference type="ARBA" id="ARBA00022747"/>
    </source>
</evidence>
<sequence length="245" mass="27369">MKSGELFAGVGGLGMAVDAVFGSTPAWFAEFDEAPSKVLEHHYPDVPNYGDVTLVDFTAAPHTEIRSGGFPCTDVSLAGRRAGLSEGTRSGLWSEFRRSIAEDRPEWVVIENVRGLLTARGEAPHQAWADADADVARWERVIALIEHRITKRKGDRDYVARKKQERLRCTRQRERAVARRQREDRLIPRAIATVLRDLADLGFDAEWTLLRASDVGAPHKRERVFILAWPAENTSRSRSGGWPAG</sequence>
<dbReference type="GO" id="GO:0032259">
    <property type="term" value="P:methylation"/>
    <property type="evidence" value="ECO:0007669"/>
    <property type="project" value="UniProtKB-KW"/>
</dbReference>
<dbReference type="PATRIC" id="fig|69370.6.peg.146"/>
<dbReference type="REBASE" id="115058">
    <property type="entry name" value="M.Msp8608ORF139P"/>
</dbReference>
<dbReference type="PROSITE" id="PS51679">
    <property type="entry name" value="SAM_MT_C5"/>
    <property type="match status" value="1"/>
</dbReference>
<reference evidence="5 6" key="1">
    <citation type="submission" date="2015-02" db="EMBL/GenBank/DDBJ databases">
        <title>Draft genome sequences of ten Microbacterium spp. with emphasis on heavy metal contaminated environments.</title>
        <authorList>
            <person name="Corretto E."/>
        </authorList>
    </citation>
    <scope>NUCLEOTIDE SEQUENCE [LARGE SCALE GENOMIC DNA]</scope>
    <source>
        <strain evidence="5 6">DSM 8608</strain>
    </source>
</reference>
<protein>
    <submittedName>
        <fullName evidence="5">Modification methylase HpaII</fullName>
        <ecNumber evidence="5">2.1.1.37</ecNumber>
    </submittedName>
</protein>
<dbReference type="GO" id="GO:0003886">
    <property type="term" value="F:DNA (cytosine-5-)-methyltransferase activity"/>
    <property type="evidence" value="ECO:0007669"/>
    <property type="project" value="UniProtKB-EC"/>
</dbReference>
<dbReference type="EC" id="2.1.1.37" evidence="5"/>